<gene>
    <name evidence="1" type="ORF">SAMN05421850_101535</name>
</gene>
<accession>A0A1G8HK19</accession>
<dbReference type="Pfam" id="PF00494">
    <property type="entry name" value="SQS_PSY"/>
    <property type="match status" value="1"/>
</dbReference>
<sequence length="238" mass="25788">MAAMAAPPAARDVLFPLYAFNVEVSRAPWVTQEPMIAEMRLQWWRDALDEIARGDTPRRHEVVSPLSAILDDPACAVLDRLVLARRWDIYRDPFEDAAAFDTFLDDTAGGLMWVAARALGAPDAAEQTVRDIGFAHGLVAWFRAIPALEAAGRVPLVDGRPEAVAGLARRALDRLGQARKTQTALPRASRAALLPAWKSAPILRAVAKDPARVSAGAMDLSEAGSRLRLILAAGRGRI</sequence>
<dbReference type="Proteomes" id="UP000199340">
    <property type="component" value="Unassembled WGS sequence"/>
</dbReference>
<proteinExistence type="predicted"/>
<dbReference type="Gene3D" id="1.10.600.10">
    <property type="entry name" value="Farnesyl Diphosphate Synthase"/>
    <property type="match status" value="1"/>
</dbReference>
<keyword evidence="2" id="KW-1185">Reference proteome</keyword>
<dbReference type="InterPro" id="IPR008949">
    <property type="entry name" value="Isoprenoid_synthase_dom_sf"/>
</dbReference>
<dbReference type="SUPFAM" id="SSF48576">
    <property type="entry name" value="Terpenoid synthases"/>
    <property type="match status" value="1"/>
</dbReference>
<reference evidence="1 2" key="1">
    <citation type="submission" date="2016-10" db="EMBL/GenBank/DDBJ databases">
        <authorList>
            <person name="de Groot N.N."/>
        </authorList>
    </citation>
    <scope>NUCLEOTIDE SEQUENCE [LARGE SCALE GENOMIC DNA]</scope>
    <source>
        <strain evidence="1 2">DSM 28010</strain>
    </source>
</reference>
<dbReference type="AlphaFoldDB" id="A0A1G8HK19"/>
<dbReference type="InterPro" id="IPR002060">
    <property type="entry name" value="Squ/phyt_synthse"/>
</dbReference>
<evidence type="ECO:0000313" key="2">
    <source>
        <dbReference type="Proteomes" id="UP000199340"/>
    </source>
</evidence>
<dbReference type="EMBL" id="FNEB01000001">
    <property type="protein sequence ID" value="SDI06780.1"/>
    <property type="molecule type" value="Genomic_DNA"/>
</dbReference>
<protein>
    <submittedName>
        <fullName evidence="1">Phytoene/squalene synthetase</fullName>
    </submittedName>
</protein>
<name>A0A1G8HK19_9RHOB</name>
<dbReference type="STRING" id="490829.SAMN05421850_101535"/>
<organism evidence="1 2">
    <name type="scientific">Lutimaribacter saemankumensis</name>
    <dbReference type="NCBI Taxonomy" id="490829"/>
    <lineage>
        <taxon>Bacteria</taxon>
        <taxon>Pseudomonadati</taxon>
        <taxon>Pseudomonadota</taxon>
        <taxon>Alphaproteobacteria</taxon>
        <taxon>Rhodobacterales</taxon>
        <taxon>Roseobacteraceae</taxon>
        <taxon>Lutimaribacter</taxon>
    </lineage>
</organism>
<evidence type="ECO:0000313" key="1">
    <source>
        <dbReference type="EMBL" id="SDI06780.1"/>
    </source>
</evidence>